<evidence type="ECO:0000256" key="1">
    <source>
        <dbReference type="SAM" id="Phobius"/>
    </source>
</evidence>
<evidence type="ECO:0000313" key="2">
    <source>
        <dbReference type="EMBL" id="KNZ70394.1"/>
    </source>
</evidence>
<dbReference type="EMBL" id="LGTE01000004">
    <property type="protein sequence ID" value="KNZ70394.1"/>
    <property type="molecule type" value="Genomic_DNA"/>
</dbReference>
<sequence length="151" mass="17301">MVTFWIFYFLTKGIIMSLPAIYKLQKPKLSFKENTLLLMCILFLTFIFGRDPIEGIYQVEVIGYNLLAAVFAMVLVYSFSRVSSFKIVVLIATLLSLILLSSGIYCFKKGYDWVAYGLLLFSSIPLVNVTVFIVQKAGFVRLIINWLQEKK</sequence>
<name>A0A0L6W5M7_9FIRM</name>
<accession>A0A0L6W5M7</accession>
<keyword evidence="1" id="KW-0812">Transmembrane</keyword>
<feature type="transmembrane region" description="Helical" evidence="1">
    <location>
        <begin position="62"/>
        <end position="80"/>
    </location>
</feature>
<organism evidence="2 3">
    <name type="scientific">Thermincola ferriacetica</name>
    <dbReference type="NCBI Taxonomy" id="281456"/>
    <lineage>
        <taxon>Bacteria</taxon>
        <taxon>Bacillati</taxon>
        <taxon>Bacillota</taxon>
        <taxon>Clostridia</taxon>
        <taxon>Eubacteriales</taxon>
        <taxon>Thermincolaceae</taxon>
        <taxon>Thermincola</taxon>
    </lineage>
</organism>
<feature type="transmembrane region" description="Helical" evidence="1">
    <location>
        <begin position="113"/>
        <end position="134"/>
    </location>
</feature>
<dbReference type="RefSeq" id="WP_052217096.1">
    <property type="nucleotide sequence ID" value="NZ_LGTE01000004.1"/>
</dbReference>
<dbReference type="AlphaFoldDB" id="A0A0L6W5M7"/>
<feature type="transmembrane region" description="Helical" evidence="1">
    <location>
        <begin position="6"/>
        <end position="22"/>
    </location>
</feature>
<evidence type="ECO:0000313" key="3">
    <source>
        <dbReference type="Proteomes" id="UP000037175"/>
    </source>
</evidence>
<reference evidence="3" key="1">
    <citation type="submission" date="2015-07" db="EMBL/GenBank/DDBJ databases">
        <title>Complete Genome of Thermincola ferriacetica strain Z-0001T.</title>
        <authorList>
            <person name="Lusk B."/>
            <person name="Badalamenti J.P."/>
            <person name="Parameswaran P."/>
            <person name="Bond D.R."/>
            <person name="Torres C.I."/>
        </authorList>
    </citation>
    <scope>NUCLEOTIDE SEQUENCE [LARGE SCALE GENOMIC DNA]</scope>
    <source>
        <strain evidence="3">Z-0001</strain>
    </source>
</reference>
<keyword evidence="3" id="KW-1185">Reference proteome</keyword>
<feature type="transmembrane region" description="Helical" evidence="1">
    <location>
        <begin position="87"/>
        <end position="107"/>
    </location>
</feature>
<proteinExistence type="predicted"/>
<comment type="caution">
    <text evidence="2">The sequence shown here is derived from an EMBL/GenBank/DDBJ whole genome shotgun (WGS) entry which is preliminary data.</text>
</comment>
<feature type="transmembrane region" description="Helical" evidence="1">
    <location>
        <begin position="34"/>
        <end position="50"/>
    </location>
</feature>
<dbReference type="Proteomes" id="UP000037175">
    <property type="component" value="Unassembled WGS sequence"/>
</dbReference>
<keyword evidence="1" id="KW-1133">Transmembrane helix</keyword>
<protein>
    <submittedName>
        <fullName evidence="2">Uncharacterized protein</fullName>
    </submittedName>
</protein>
<gene>
    <name evidence="2" type="ORF">Tfer_0958</name>
</gene>
<keyword evidence="1" id="KW-0472">Membrane</keyword>